<dbReference type="SMART" id="SM00342">
    <property type="entry name" value="HTH_ARAC"/>
    <property type="match status" value="1"/>
</dbReference>
<sequence length="290" mass="32394">MTATVHRYGGDDLGRTERTWGALRFALARWRVDGEAEGLTRRSEHQLFVTLPGSGGWTVAELEGERRHEGPECPGATTFIPGSRRRWSHYEGEGIAYASIRLDPDVLGPLEELPAQVDFIGFTNRPDPFVHHLVHVLAEETRRGEDAGDLFADGVAGALMLHLLRRHSDAAPRALRRPTPPMPGAVLRRVLEHLHDNLGEDLRIATLADLAGVDRYRFGRCFKAATGLSPHRYVLERRLERAAGLLRADGRRPIADIAHQVGFSSQSHLTTAFRRRYGTTPHAYRREVTA</sequence>
<gene>
    <name evidence="5" type="ORF">DFJ69_5148</name>
</gene>
<dbReference type="PANTHER" id="PTHR46796:SF6">
    <property type="entry name" value="ARAC SUBFAMILY"/>
    <property type="match status" value="1"/>
</dbReference>
<dbReference type="InterPro" id="IPR020449">
    <property type="entry name" value="Tscrpt_reg_AraC-type_HTH"/>
</dbReference>
<dbReference type="GO" id="GO:0043565">
    <property type="term" value="F:sequence-specific DNA binding"/>
    <property type="evidence" value="ECO:0007669"/>
    <property type="project" value="InterPro"/>
</dbReference>
<proteinExistence type="predicted"/>
<dbReference type="PROSITE" id="PS01124">
    <property type="entry name" value="HTH_ARAC_FAMILY_2"/>
    <property type="match status" value="1"/>
</dbReference>
<dbReference type="InterPro" id="IPR050204">
    <property type="entry name" value="AraC_XylS_family_regulators"/>
</dbReference>
<evidence type="ECO:0000313" key="5">
    <source>
        <dbReference type="EMBL" id="REE99635.1"/>
    </source>
</evidence>
<keyword evidence="2" id="KW-0238">DNA-binding</keyword>
<feature type="domain" description="HTH araC/xylS-type" evidence="4">
    <location>
        <begin position="188"/>
        <end position="287"/>
    </location>
</feature>
<dbReference type="PROSITE" id="PS00041">
    <property type="entry name" value="HTH_ARAC_FAMILY_1"/>
    <property type="match status" value="1"/>
</dbReference>
<evidence type="ECO:0000313" key="6">
    <source>
        <dbReference type="Proteomes" id="UP000256661"/>
    </source>
</evidence>
<comment type="caution">
    <text evidence="5">The sequence shown here is derived from an EMBL/GenBank/DDBJ whole genome shotgun (WGS) entry which is preliminary data.</text>
</comment>
<dbReference type="Proteomes" id="UP000256661">
    <property type="component" value="Unassembled WGS sequence"/>
</dbReference>
<evidence type="ECO:0000256" key="2">
    <source>
        <dbReference type="ARBA" id="ARBA00023125"/>
    </source>
</evidence>
<dbReference type="PRINTS" id="PR00032">
    <property type="entry name" value="HTHARAC"/>
</dbReference>
<protein>
    <submittedName>
        <fullName evidence="5">AraC family transcriptional regulator</fullName>
    </submittedName>
</protein>
<accession>A0A3D9T312</accession>
<dbReference type="PANTHER" id="PTHR46796">
    <property type="entry name" value="HTH-TYPE TRANSCRIPTIONAL ACTIVATOR RHAS-RELATED"/>
    <property type="match status" value="1"/>
</dbReference>
<keyword evidence="1" id="KW-0805">Transcription regulation</keyword>
<dbReference type="AlphaFoldDB" id="A0A3D9T312"/>
<reference evidence="5 6" key="1">
    <citation type="submission" date="2018-08" db="EMBL/GenBank/DDBJ databases">
        <title>Sequencing the genomes of 1000 actinobacteria strains.</title>
        <authorList>
            <person name="Klenk H.-P."/>
        </authorList>
    </citation>
    <scope>NUCLEOTIDE SEQUENCE [LARGE SCALE GENOMIC DNA]</scope>
    <source>
        <strain evidence="5 6">DSM 43927</strain>
    </source>
</reference>
<keyword evidence="6" id="KW-1185">Reference proteome</keyword>
<dbReference type="InterPro" id="IPR018060">
    <property type="entry name" value="HTH_AraC"/>
</dbReference>
<evidence type="ECO:0000256" key="3">
    <source>
        <dbReference type="ARBA" id="ARBA00023163"/>
    </source>
</evidence>
<dbReference type="Gene3D" id="1.10.10.60">
    <property type="entry name" value="Homeodomain-like"/>
    <property type="match status" value="2"/>
</dbReference>
<dbReference type="RefSeq" id="WP_116024910.1">
    <property type="nucleotide sequence ID" value="NZ_QTTT01000001.1"/>
</dbReference>
<dbReference type="SUPFAM" id="SSF46689">
    <property type="entry name" value="Homeodomain-like"/>
    <property type="match status" value="2"/>
</dbReference>
<dbReference type="Pfam" id="PF12833">
    <property type="entry name" value="HTH_18"/>
    <property type="match status" value="1"/>
</dbReference>
<dbReference type="InterPro" id="IPR009057">
    <property type="entry name" value="Homeodomain-like_sf"/>
</dbReference>
<dbReference type="OrthoDB" id="9799345at2"/>
<evidence type="ECO:0000256" key="1">
    <source>
        <dbReference type="ARBA" id="ARBA00023015"/>
    </source>
</evidence>
<evidence type="ECO:0000259" key="4">
    <source>
        <dbReference type="PROSITE" id="PS01124"/>
    </source>
</evidence>
<organism evidence="5 6">
    <name type="scientific">Thermomonospora umbrina</name>
    <dbReference type="NCBI Taxonomy" id="111806"/>
    <lineage>
        <taxon>Bacteria</taxon>
        <taxon>Bacillati</taxon>
        <taxon>Actinomycetota</taxon>
        <taxon>Actinomycetes</taxon>
        <taxon>Streptosporangiales</taxon>
        <taxon>Thermomonosporaceae</taxon>
        <taxon>Thermomonospora</taxon>
    </lineage>
</organism>
<dbReference type="GO" id="GO:0003700">
    <property type="term" value="F:DNA-binding transcription factor activity"/>
    <property type="evidence" value="ECO:0007669"/>
    <property type="project" value="InterPro"/>
</dbReference>
<name>A0A3D9T312_9ACTN</name>
<keyword evidence="3" id="KW-0804">Transcription</keyword>
<dbReference type="EMBL" id="QTTT01000001">
    <property type="protein sequence ID" value="REE99635.1"/>
    <property type="molecule type" value="Genomic_DNA"/>
</dbReference>
<dbReference type="InterPro" id="IPR018062">
    <property type="entry name" value="HTH_AraC-typ_CS"/>
</dbReference>